<keyword evidence="2" id="KW-0472">Membrane</keyword>
<dbReference type="CDD" id="cd00077">
    <property type="entry name" value="HDc"/>
    <property type="match status" value="1"/>
</dbReference>
<sequence>MGNIASIALSPYRRFTWTLGLSVGFIGVLLSAVTLWACSTFVTRDTVELTTAAVVKHFAKVPQLAAIFPESSGEEGSTSPVGEPHTPHSQTPADLLQSYDRVLPLVRMHFDLYSILDANFYDTEGRIVFSYDKEAIGQEVDASLAGSLERAATNAQVVHQRLSGHILHLWMPVQREDGQVAGVVEVKRDISEQDRQIGWLEGILMTIIVLGMLGLFLTLHHVFRNSAGTIDRQNRELEAMVFRIERTYDESLQALSSALDSRDNETHGHSFRVTSYALRLGMEMNLTDRELGDLARGALLHDVGKIGVPDAILLKPAELTEEEWVVMKSHVEIGYRMLKHIAFLSPSLDVVRYHHERWDGGGYPHGLREEEIPLFARIFALCDSYDAMTSDRPYRKGWGYNEARAEIERCTGTQFCPEVVRAFLRIPKERWLEIEEASREGEPRELLGQMLEETMSMKAASMKGGR</sequence>
<keyword evidence="2" id="KW-1133">Transmembrane helix</keyword>
<dbReference type="Gene3D" id="1.10.3210.10">
    <property type="entry name" value="Hypothetical protein af1432"/>
    <property type="match status" value="1"/>
</dbReference>
<dbReference type="InterPro" id="IPR037522">
    <property type="entry name" value="HD_GYP_dom"/>
</dbReference>
<evidence type="ECO:0000256" key="1">
    <source>
        <dbReference type="SAM" id="MobiDB-lite"/>
    </source>
</evidence>
<protein>
    <recommendedName>
        <fullName evidence="3">HD-GYP domain-containing protein</fullName>
    </recommendedName>
</protein>
<dbReference type="SMART" id="SM00471">
    <property type="entry name" value="HDc"/>
    <property type="match status" value="1"/>
</dbReference>
<evidence type="ECO:0000313" key="4">
    <source>
        <dbReference type="EMBL" id="AEI45093.1"/>
    </source>
</evidence>
<evidence type="ECO:0000256" key="2">
    <source>
        <dbReference type="SAM" id="Phobius"/>
    </source>
</evidence>
<dbReference type="SUPFAM" id="SSF109604">
    <property type="entry name" value="HD-domain/PDEase-like"/>
    <property type="match status" value="1"/>
</dbReference>
<reference evidence="4 5" key="2">
    <citation type="journal article" date="2013" name="Genome Announc.">
        <title>Genome Sequence of Growth-Improving Paenibacillus mucilaginosus Strain KNP414.</title>
        <authorList>
            <person name="Lu J.J."/>
            <person name="Wang J.F."/>
            <person name="Hu X.F."/>
        </authorList>
    </citation>
    <scope>NUCLEOTIDE SEQUENCE [LARGE SCALE GENOMIC DNA]</scope>
    <source>
        <strain evidence="4 5">KNP414</strain>
    </source>
</reference>
<dbReference type="Proteomes" id="UP000006620">
    <property type="component" value="Chromosome"/>
</dbReference>
<evidence type="ECO:0000259" key="3">
    <source>
        <dbReference type="PROSITE" id="PS51832"/>
    </source>
</evidence>
<dbReference type="PATRIC" id="fig|1036673.3.peg.6126"/>
<evidence type="ECO:0000313" key="5">
    <source>
        <dbReference type="Proteomes" id="UP000006620"/>
    </source>
</evidence>
<dbReference type="HOGENOM" id="CLU_000445_92_15_9"/>
<dbReference type="SUPFAM" id="SSF103190">
    <property type="entry name" value="Sensory domain-like"/>
    <property type="match status" value="1"/>
</dbReference>
<feature type="region of interest" description="Disordered" evidence="1">
    <location>
        <begin position="70"/>
        <end position="91"/>
    </location>
</feature>
<keyword evidence="2" id="KW-0812">Transmembrane</keyword>
<name>F8F768_PAEMK</name>
<dbReference type="PANTHER" id="PTHR45228:SF1">
    <property type="entry name" value="CYCLIC DI-GMP PHOSPHODIESTERASE TM_0186"/>
    <property type="match status" value="1"/>
</dbReference>
<reference evidence="5" key="1">
    <citation type="submission" date="2011-06" db="EMBL/GenBank/DDBJ databases">
        <title>Complete genome sequence of Paenibacillus mucilaginosus KNP414.</title>
        <authorList>
            <person name="Wang J."/>
            <person name="Hu S."/>
            <person name="Hu X."/>
            <person name="Zhang B."/>
            <person name="Dong D."/>
            <person name="Zhang S."/>
            <person name="Zhao K."/>
            <person name="Wu D."/>
        </authorList>
    </citation>
    <scope>NUCLEOTIDE SEQUENCE [LARGE SCALE GENOMIC DNA]</scope>
    <source>
        <strain evidence="5">KNP414</strain>
    </source>
</reference>
<proteinExistence type="predicted"/>
<dbReference type="InterPro" id="IPR003607">
    <property type="entry name" value="HD/PDEase_dom"/>
</dbReference>
<dbReference type="InterPro" id="IPR052020">
    <property type="entry name" value="Cyclic_di-GMP/3'3'-cGAMP_PDE"/>
</dbReference>
<dbReference type="KEGG" id="pms:KNP414_06572"/>
<gene>
    <name evidence="4" type="ordered locus">KNP414_06572</name>
</gene>
<feature type="transmembrane region" description="Helical" evidence="2">
    <location>
        <begin position="197"/>
        <end position="223"/>
    </location>
</feature>
<dbReference type="AlphaFoldDB" id="F8F768"/>
<organism evidence="4 5">
    <name type="scientific">Paenibacillus mucilaginosus (strain KNP414)</name>
    <dbReference type="NCBI Taxonomy" id="1036673"/>
    <lineage>
        <taxon>Bacteria</taxon>
        <taxon>Bacillati</taxon>
        <taxon>Bacillota</taxon>
        <taxon>Bacilli</taxon>
        <taxon>Bacillales</taxon>
        <taxon>Paenibacillaceae</taxon>
        <taxon>Paenibacillus</taxon>
    </lineage>
</organism>
<feature type="compositionally biased region" description="Low complexity" evidence="1">
    <location>
        <begin position="70"/>
        <end position="84"/>
    </location>
</feature>
<dbReference type="EMBL" id="CP002869">
    <property type="protein sequence ID" value="AEI45093.1"/>
    <property type="molecule type" value="Genomic_DNA"/>
</dbReference>
<dbReference type="PROSITE" id="PS51832">
    <property type="entry name" value="HD_GYP"/>
    <property type="match status" value="1"/>
</dbReference>
<dbReference type="InterPro" id="IPR029151">
    <property type="entry name" value="Sensor-like_sf"/>
</dbReference>
<accession>F8F768</accession>
<dbReference type="RefSeq" id="WP_013920237.1">
    <property type="nucleotide sequence ID" value="NC_015690.1"/>
</dbReference>
<feature type="domain" description="HD-GYP" evidence="3">
    <location>
        <begin position="244"/>
        <end position="439"/>
    </location>
</feature>
<dbReference type="PANTHER" id="PTHR45228">
    <property type="entry name" value="CYCLIC DI-GMP PHOSPHODIESTERASE TM_0186-RELATED"/>
    <property type="match status" value="1"/>
</dbReference>
<dbReference type="Pfam" id="PF13487">
    <property type="entry name" value="HD_5"/>
    <property type="match status" value="1"/>
</dbReference>
<feature type="transmembrane region" description="Helical" evidence="2">
    <location>
        <begin position="15"/>
        <end position="38"/>
    </location>
</feature>